<evidence type="ECO:0000259" key="4">
    <source>
        <dbReference type="PROSITE" id="PS51034"/>
    </source>
</evidence>
<sequence length="425" mass="47133">MKRWGLLFLALSWSSAIMSQPLPRNSFTYNCNDTWIGLAMKRYPLGTGALLPQYLALGWCGYSTVDMRGYVIFEYRLDRCGFSRLTSGMTVEYSADLIYNPPAGTSNWWYSTPFAERINCTLFNPVPSPSKSAVTQVSGSGVLNFHARLMNADFSAPSGTSTYPLGSNINIEISLETAFHQPMQIYVDECIAALSPDLETATVKYSVVNNHGCLIDGKMGDSKFVTRPSPSRIRLSLQVFRFAVENTDVYLHFQVLVWDPSMLTDPTRKACSYYRNTGRWELLDDPFSSSVCTCCETICPAPRFGRSLKGVDSQLAFSPHPGSEPPLVSTVRVGPLRVKASDQRAGSFEWNMNHSLAVQIPKGPHKIGLPPAIGALLMEIAVLILLSMGVHLYNRKWKTSAGEMDSMVEGESSRLVLNEEKNDSQ</sequence>
<dbReference type="SMART" id="SM00241">
    <property type="entry name" value="ZP"/>
    <property type="match status" value="1"/>
</dbReference>
<dbReference type="PANTHER" id="PTHR11576">
    <property type="entry name" value="ZONA PELLUCIDA SPERM-BINDING PROTEIN 3"/>
    <property type="match status" value="1"/>
</dbReference>
<comment type="caution">
    <text evidence="5">The sequence shown here is derived from an EMBL/GenBank/DDBJ whole genome shotgun (WGS) entry which is preliminary data.</text>
</comment>
<evidence type="ECO:0000256" key="2">
    <source>
        <dbReference type="SAM" id="Phobius"/>
    </source>
</evidence>
<dbReference type="GO" id="GO:0031012">
    <property type="term" value="C:extracellular matrix"/>
    <property type="evidence" value="ECO:0007669"/>
    <property type="project" value="TreeGrafter"/>
</dbReference>
<feature type="signal peptide" evidence="3">
    <location>
        <begin position="1"/>
        <end position="19"/>
    </location>
</feature>
<proteinExistence type="predicted"/>
<dbReference type="GO" id="GO:0035803">
    <property type="term" value="P:egg coat formation"/>
    <property type="evidence" value="ECO:0007669"/>
    <property type="project" value="TreeGrafter"/>
</dbReference>
<dbReference type="Proteomes" id="UP001066276">
    <property type="component" value="Chromosome 11"/>
</dbReference>
<evidence type="ECO:0000256" key="3">
    <source>
        <dbReference type="SAM" id="SignalP"/>
    </source>
</evidence>
<feature type="chain" id="PRO_5043955946" description="ZP domain-containing protein" evidence="3">
    <location>
        <begin position="20"/>
        <end position="425"/>
    </location>
</feature>
<keyword evidence="6" id="KW-1185">Reference proteome</keyword>
<feature type="transmembrane region" description="Helical" evidence="2">
    <location>
        <begin position="372"/>
        <end position="394"/>
    </location>
</feature>
<accession>A0AAV7LM51</accession>
<organism evidence="5 6">
    <name type="scientific">Pleurodeles waltl</name>
    <name type="common">Iberian ribbed newt</name>
    <dbReference type="NCBI Taxonomy" id="8319"/>
    <lineage>
        <taxon>Eukaryota</taxon>
        <taxon>Metazoa</taxon>
        <taxon>Chordata</taxon>
        <taxon>Craniata</taxon>
        <taxon>Vertebrata</taxon>
        <taxon>Euteleostomi</taxon>
        <taxon>Amphibia</taxon>
        <taxon>Batrachia</taxon>
        <taxon>Caudata</taxon>
        <taxon>Salamandroidea</taxon>
        <taxon>Salamandridae</taxon>
        <taxon>Pleurodelinae</taxon>
        <taxon>Pleurodeles</taxon>
    </lineage>
</organism>
<keyword evidence="2" id="KW-0472">Membrane</keyword>
<dbReference type="GO" id="GO:0007339">
    <property type="term" value="P:binding of sperm to zona pellucida"/>
    <property type="evidence" value="ECO:0007669"/>
    <property type="project" value="TreeGrafter"/>
</dbReference>
<dbReference type="InterPro" id="IPR001507">
    <property type="entry name" value="ZP_dom"/>
</dbReference>
<dbReference type="PROSITE" id="PS51034">
    <property type="entry name" value="ZP_2"/>
    <property type="match status" value="1"/>
</dbReference>
<dbReference type="GO" id="GO:2000344">
    <property type="term" value="P:positive regulation of acrosome reaction"/>
    <property type="evidence" value="ECO:0007669"/>
    <property type="project" value="TreeGrafter"/>
</dbReference>
<reference evidence="5" key="1">
    <citation type="journal article" date="2022" name="bioRxiv">
        <title>Sequencing and chromosome-scale assembly of the giantPleurodeles waltlgenome.</title>
        <authorList>
            <person name="Brown T."/>
            <person name="Elewa A."/>
            <person name="Iarovenko S."/>
            <person name="Subramanian E."/>
            <person name="Araus A.J."/>
            <person name="Petzold A."/>
            <person name="Susuki M."/>
            <person name="Suzuki K.-i.T."/>
            <person name="Hayashi T."/>
            <person name="Toyoda A."/>
            <person name="Oliveira C."/>
            <person name="Osipova E."/>
            <person name="Leigh N.D."/>
            <person name="Simon A."/>
            <person name="Yun M.H."/>
        </authorList>
    </citation>
    <scope>NUCLEOTIDE SEQUENCE</scope>
    <source>
        <strain evidence="5">20211129_DDA</strain>
        <tissue evidence="5">Liver</tissue>
    </source>
</reference>
<keyword evidence="2" id="KW-1133">Transmembrane helix</keyword>
<dbReference type="InterPro" id="IPR042235">
    <property type="entry name" value="ZP-C_dom"/>
</dbReference>
<keyword evidence="2" id="KW-0812">Transmembrane</keyword>
<dbReference type="AlphaFoldDB" id="A0AAV7LM51"/>
<feature type="domain" description="ZP" evidence="4">
    <location>
        <begin position="30"/>
        <end position="278"/>
    </location>
</feature>
<dbReference type="InterPro" id="IPR055355">
    <property type="entry name" value="ZP-C"/>
</dbReference>
<dbReference type="Gene3D" id="2.60.40.3210">
    <property type="entry name" value="Zona pellucida, ZP-N domain"/>
    <property type="match status" value="1"/>
</dbReference>
<dbReference type="GO" id="GO:0032190">
    <property type="term" value="F:acrosin binding"/>
    <property type="evidence" value="ECO:0007669"/>
    <property type="project" value="TreeGrafter"/>
</dbReference>
<dbReference type="PANTHER" id="PTHR11576:SF3">
    <property type="entry name" value="SI:CH211-14A17.6-RELATED"/>
    <property type="match status" value="1"/>
</dbReference>
<keyword evidence="1" id="KW-1015">Disulfide bond</keyword>
<gene>
    <name evidence="5" type="ORF">NDU88_005686</name>
</gene>
<name>A0AAV7LM51_PLEWA</name>
<evidence type="ECO:0000313" key="6">
    <source>
        <dbReference type="Proteomes" id="UP001066276"/>
    </source>
</evidence>
<evidence type="ECO:0000256" key="1">
    <source>
        <dbReference type="ARBA" id="ARBA00023157"/>
    </source>
</evidence>
<dbReference type="FunFam" id="2.60.40.4100:FF:000002">
    <property type="entry name" value="Zona pellucida sperm-binding protein 3"/>
    <property type="match status" value="1"/>
</dbReference>
<evidence type="ECO:0000313" key="5">
    <source>
        <dbReference type="EMBL" id="KAJ1092576.1"/>
    </source>
</evidence>
<dbReference type="Gene3D" id="2.60.40.4100">
    <property type="entry name" value="Zona pellucida, ZP-C domain"/>
    <property type="match status" value="1"/>
</dbReference>
<dbReference type="EMBL" id="JANPWB010000015">
    <property type="protein sequence ID" value="KAJ1092576.1"/>
    <property type="molecule type" value="Genomic_DNA"/>
</dbReference>
<keyword evidence="3" id="KW-0732">Signal</keyword>
<protein>
    <recommendedName>
        <fullName evidence="4">ZP domain-containing protein</fullName>
    </recommendedName>
</protein>
<dbReference type="Pfam" id="PF00100">
    <property type="entry name" value="Zona_pellucida"/>
    <property type="match status" value="1"/>
</dbReference>